<comment type="caution">
    <text evidence="1">The sequence shown here is derived from an EMBL/GenBank/DDBJ whole genome shotgun (WGS) entry which is preliminary data.</text>
</comment>
<evidence type="ECO:0000313" key="1">
    <source>
        <dbReference type="EMBL" id="GIH01832.1"/>
    </source>
</evidence>
<dbReference type="Proteomes" id="UP000621500">
    <property type="component" value="Unassembled WGS sequence"/>
</dbReference>
<keyword evidence="2" id="KW-1185">Reference proteome</keyword>
<gene>
    <name evidence="1" type="ORF">Pma05_84040</name>
</gene>
<protein>
    <submittedName>
        <fullName evidence="1">Uncharacterized protein</fullName>
    </submittedName>
</protein>
<accession>A0ABQ4F4N4</accession>
<proteinExistence type="predicted"/>
<dbReference type="EMBL" id="BONX01000089">
    <property type="protein sequence ID" value="GIH01832.1"/>
    <property type="molecule type" value="Genomic_DNA"/>
</dbReference>
<organism evidence="1 2">
    <name type="scientific">Plantactinospora mayteni</name>
    <dbReference type="NCBI Taxonomy" id="566021"/>
    <lineage>
        <taxon>Bacteria</taxon>
        <taxon>Bacillati</taxon>
        <taxon>Actinomycetota</taxon>
        <taxon>Actinomycetes</taxon>
        <taxon>Micromonosporales</taxon>
        <taxon>Micromonosporaceae</taxon>
        <taxon>Plantactinospora</taxon>
    </lineage>
</organism>
<evidence type="ECO:0000313" key="2">
    <source>
        <dbReference type="Proteomes" id="UP000621500"/>
    </source>
</evidence>
<name>A0ABQ4F4N4_9ACTN</name>
<sequence length="153" mass="16834">MRPNLERIPGKADRLAEAIIDRAPFVVDHGFVDSLGDAAAAALRCYGARMVTFAYREDSIGLVRRSLLAEGLGLCVKPDDDRDVMVGLALPWFVTQQLGRSPKDEFAAIADRLPDNGMTRLIRRFGKRVDITLGAFGWDIVETPEGADFVPTM</sequence>
<reference evidence="1 2" key="1">
    <citation type="submission" date="2021-01" db="EMBL/GenBank/DDBJ databases">
        <title>Whole genome shotgun sequence of Plantactinospora mayteni NBRC 109088.</title>
        <authorList>
            <person name="Komaki H."/>
            <person name="Tamura T."/>
        </authorList>
    </citation>
    <scope>NUCLEOTIDE SEQUENCE [LARGE SCALE GENOMIC DNA]</scope>
    <source>
        <strain evidence="1 2">NBRC 109088</strain>
    </source>
</reference>